<protein>
    <submittedName>
        <fullName evidence="8">Transcriptional regulator with GAF, ATPase, and Fis domain</fullName>
    </submittedName>
</protein>
<dbReference type="CDD" id="cd00009">
    <property type="entry name" value="AAA"/>
    <property type="match status" value="1"/>
</dbReference>
<dbReference type="InterPro" id="IPR027417">
    <property type="entry name" value="P-loop_NTPase"/>
</dbReference>
<keyword evidence="6" id="KW-0804">Transcription</keyword>
<dbReference type="InterPro" id="IPR058031">
    <property type="entry name" value="AAA_lid_NorR"/>
</dbReference>
<dbReference type="PANTHER" id="PTHR32071:SF57">
    <property type="entry name" value="C4-DICARBOXYLATE TRANSPORT TRANSCRIPTIONAL REGULATORY PROTEIN DCTD"/>
    <property type="match status" value="1"/>
</dbReference>
<dbReference type="Gene3D" id="3.30.450.40">
    <property type="match status" value="1"/>
</dbReference>
<keyword evidence="9" id="KW-1185">Reference proteome</keyword>
<dbReference type="InterPro" id="IPR029016">
    <property type="entry name" value="GAF-like_dom_sf"/>
</dbReference>
<dbReference type="InterPro" id="IPR009057">
    <property type="entry name" value="Homeodomain-like_sf"/>
</dbReference>
<name>A0A4R8DP18_9BACT</name>
<evidence type="ECO:0000313" key="9">
    <source>
        <dbReference type="Proteomes" id="UP000294498"/>
    </source>
</evidence>
<evidence type="ECO:0000256" key="5">
    <source>
        <dbReference type="ARBA" id="ARBA00023159"/>
    </source>
</evidence>
<evidence type="ECO:0000313" key="8">
    <source>
        <dbReference type="EMBL" id="TDW99026.1"/>
    </source>
</evidence>
<dbReference type="OrthoDB" id="9782110at2"/>
<feature type="domain" description="Sigma-54 factor interaction" evidence="7">
    <location>
        <begin position="210"/>
        <end position="439"/>
    </location>
</feature>
<evidence type="ECO:0000256" key="2">
    <source>
        <dbReference type="ARBA" id="ARBA00022840"/>
    </source>
</evidence>
<dbReference type="PROSITE" id="PS50045">
    <property type="entry name" value="SIGMA54_INTERACT_4"/>
    <property type="match status" value="1"/>
</dbReference>
<dbReference type="SUPFAM" id="SSF52540">
    <property type="entry name" value="P-loop containing nucleoside triphosphate hydrolases"/>
    <property type="match status" value="1"/>
</dbReference>
<dbReference type="GO" id="GO:0006355">
    <property type="term" value="P:regulation of DNA-templated transcription"/>
    <property type="evidence" value="ECO:0007669"/>
    <property type="project" value="InterPro"/>
</dbReference>
<dbReference type="InterPro" id="IPR003593">
    <property type="entry name" value="AAA+_ATPase"/>
</dbReference>
<dbReference type="InterPro" id="IPR025662">
    <property type="entry name" value="Sigma_54_int_dom_ATP-bd_1"/>
</dbReference>
<evidence type="ECO:0000256" key="3">
    <source>
        <dbReference type="ARBA" id="ARBA00023015"/>
    </source>
</evidence>
<dbReference type="EMBL" id="SODV01000001">
    <property type="protein sequence ID" value="TDW99026.1"/>
    <property type="molecule type" value="Genomic_DNA"/>
</dbReference>
<dbReference type="PROSITE" id="PS00676">
    <property type="entry name" value="SIGMA54_INTERACT_2"/>
    <property type="match status" value="1"/>
</dbReference>
<dbReference type="Pfam" id="PF25601">
    <property type="entry name" value="AAA_lid_14"/>
    <property type="match status" value="1"/>
</dbReference>
<dbReference type="FunFam" id="3.40.50.300:FF:000006">
    <property type="entry name" value="DNA-binding transcriptional regulator NtrC"/>
    <property type="match status" value="1"/>
</dbReference>
<dbReference type="PROSITE" id="PS00675">
    <property type="entry name" value="SIGMA54_INTERACT_1"/>
    <property type="match status" value="1"/>
</dbReference>
<dbReference type="Gene3D" id="1.10.8.60">
    <property type="match status" value="1"/>
</dbReference>
<keyword evidence="1" id="KW-0547">Nucleotide-binding</keyword>
<dbReference type="PANTHER" id="PTHR32071">
    <property type="entry name" value="TRANSCRIPTIONAL REGULATORY PROTEIN"/>
    <property type="match status" value="1"/>
</dbReference>
<evidence type="ECO:0000256" key="1">
    <source>
        <dbReference type="ARBA" id="ARBA00022741"/>
    </source>
</evidence>
<dbReference type="SMART" id="SM00382">
    <property type="entry name" value="AAA"/>
    <property type="match status" value="1"/>
</dbReference>
<accession>A0A4R8DP18</accession>
<evidence type="ECO:0000256" key="6">
    <source>
        <dbReference type="ARBA" id="ARBA00023163"/>
    </source>
</evidence>
<dbReference type="GO" id="GO:0003677">
    <property type="term" value="F:DNA binding"/>
    <property type="evidence" value="ECO:0007669"/>
    <property type="project" value="UniProtKB-KW"/>
</dbReference>
<evidence type="ECO:0000256" key="4">
    <source>
        <dbReference type="ARBA" id="ARBA00023125"/>
    </source>
</evidence>
<dbReference type="FunFam" id="1.10.8.60:FF:000014">
    <property type="entry name" value="DNA-binding transcriptional regulator NtrC"/>
    <property type="match status" value="1"/>
</dbReference>
<dbReference type="AlphaFoldDB" id="A0A4R8DP18"/>
<organism evidence="8 9">
    <name type="scientific">Dinghuibacter silviterrae</name>
    <dbReference type="NCBI Taxonomy" id="1539049"/>
    <lineage>
        <taxon>Bacteria</taxon>
        <taxon>Pseudomonadati</taxon>
        <taxon>Bacteroidota</taxon>
        <taxon>Chitinophagia</taxon>
        <taxon>Chitinophagales</taxon>
        <taxon>Chitinophagaceae</taxon>
        <taxon>Dinghuibacter</taxon>
    </lineage>
</organism>
<sequence>MSTLEAVTQFLHDDLRFVREKEVFLQIMRRRLAGLFGEHGVFISLYQADTDSFVPYGLVADSPITEHPDYEHLLRPAYSFSEELIKKIFSTPEGIVCSFEEAVSLSSVRGVTDFQREVGVREFLFLPIYKGADAIGIFTLVSMAAGTFVAEERVLLEGIAREISVTLSNILAWETIERKNQLLERYKRQLEEENYYLQEQIKTHDRYQELIGTSPGMQQIYQLISEVAFTSSTVLILGETGTGKELVARAIHQASPRKDKRMVKVNCSALPVSLIESELFGHERGSFTGATEQRIGKFELANNGTLFLDEIGELSADLQVKLLRAIQEKEIERIGGKTTIKVNVRIVTATNRDLYREVQEGRFRSDLYYRLHVFPMTIPPLRERKEDIPALVGHFIQRYARNTGKQVTSVSKKVMEELMGYDWPGNIRELEHLVERSVILAKGSVIKDMHIPLGERKGVEKVEKPVRTLVENEREHILWALRKCNGKVFGHGGAAELLDVHVSTLNSKMRKLGIKKEQVFK</sequence>
<dbReference type="Gene3D" id="1.10.10.60">
    <property type="entry name" value="Homeodomain-like"/>
    <property type="match status" value="1"/>
</dbReference>
<keyword evidence="5" id="KW-0010">Activator</keyword>
<keyword evidence="2" id="KW-0067">ATP-binding</keyword>
<evidence type="ECO:0000259" key="7">
    <source>
        <dbReference type="PROSITE" id="PS50045"/>
    </source>
</evidence>
<dbReference type="SMART" id="SM00065">
    <property type="entry name" value="GAF"/>
    <property type="match status" value="1"/>
</dbReference>
<reference evidence="8 9" key="1">
    <citation type="submission" date="2019-03" db="EMBL/GenBank/DDBJ databases">
        <title>Genomic Encyclopedia of Type Strains, Phase IV (KMG-IV): sequencing the most valuable type-strain genomes for metagenomic binning, comparative biology and taxonomic classification.</title>
        <authorList>
            <person name="Goeker M."/>
        </authorList>
    </citation>
    <scope>NUCLEOTIDE SEQUENCE [LARGE SCALE GENOMIC DNA]</scope>
    <source>
        <strain evidence="8 9">DSM 100059</strain>
    </source>
</reference>
<dbReference type="SUPFAM" id="SSF55781">
    <property type="entry name" value="GAF domain-like"/>
    <property type="match status" value="1"/>
</dbReference>
<dbReference type="PROSITE" id="PS00688">
    <property type="entry name" value="SIGMA54_INTERACT_3"/>
    <property type="match status" value="1"/>
</dbReference>
<dbReference type="Proteomes" id="UP000294498">
    <property type="component" value="Unassembled WGS sequence"/>
</dbReference>
<dbReference type="Gene3D" id="3.40.50.300">
    <property type="entry name" value="P-loop containing nucleotide triphosphate hydrolases"/>
    <property type="match status" value="1"/>
</dbReference>
<gene>
    <name evidence="8" type="ORF">EDB95_0033</name>
</gene>
<dbReference type="InterPro" id="IPR002078">
    <property type="entry name" value="Sigma_54_int"/>
</dbReference>
<keyword evidence="4" id="KW-0238">DNA-binding</keyword>
<dbReference type="GO" id="GO:0005524">
    <property type="term" value="F:ATP binding"/>
    <property type="evidence" value="ECO:0007669"/>
    <property type="project" value="UniProtKB-KW"/>
</dbReference>
<proteinExistence type="predicted"/>
<dbReference type="InterPro" id="IPR025944">
    <property type="entry name" value="Sigma_54_int_dom_CS"/>
</dbReference>
<dbReference type="SUPFAM" id="SSF46689">
    <property type="entry name" value="Homeodomain-like"/>
    <property type="match status" value="1"/>
</dbReference>
<keyword evidence="3" id="KW-0805">Transcription regulation</keyword>
<comment type="caution">
    <text evidence="8">The sequence shown here is derived from an EMBL/GenBank/DDBJ whole genome shotgun (WGS) entry which is preliminary data.</text>
</comment>
<dbReference type="InterPro" id="IPR003018">
    <property type="entry name" value="GAF"/>
</dbReference>
<dbReference type="Pfam" id="PF00158">
    <property type="entry name" value="Sigma54_activat"/>
    <property type="match status" value="1"/>
</dbReference>
<dbReference type="InterPro" id="IPR025943">
    <property type="entry name" value="Sigma_54_int_dom_ATP-bd_2"/>
</dbReference>